<reference evidence="2" key="1">
    <citation type="journal article" date="2020" name="Stud. Mycol.">
        <title>101 Dothideomycetes genomes: a test case for predicting lifestyles and emergence of pathogens.</title>
        <authorList>
            <person name="Haridas S."/>
            <person name="Albert R."/>
            <person name="Binder M."/>
            <person name="Bloem J."/>
            <person name="Labutti K."/>
            <person name="Salamov A."/>
            <person name="Andreopoulos B."/>
            <person name="Baker S."/>
            <person name="Barry K."/>
            <person name="Bills G."/>
            <person name="Bluhm B."/>
            <person name="Cannon C."/>
            <person name="Castanera R."/>
            <person name="Culley D."/>
            <person name="Daum C."/>
            <person name="Ezra D."/>
            <person name="Gonzalez J."/>
            <person name="Henrissat B."/>
            <person name="Kuo A."/>
            <person name="Liang C."/>
            <person name="Lipzen A."/>
            <person name="Lutzoni F."/>
            <person name="Magnuson J."/>
            <person name="Mondo S."/>
            <person name="Nolan M."/>
            <person name="Ohm R."/>
            <person name="Pangilinan J."/>
            <person name="Park H.-J."/>
            <person name="Ramirez L."/>
            <person name="Alfaro M."/>
            <person name="Sun H."/>
            <person name="Tritt A."/>
            <person name="Yoshinaga Y."/>
            <person name="Zwiers L.-H."/>
            <person name="Turgeon B."/>
            <person name="Goodwin S."/>
            <person name="Spatafora J."/>
            <person name="Crous P."/>
            <person name="Grigoriev I."/>
        </authorList>
    </citation>
    <scope>NUCLEOTIDE SEQUENCE</scope>
    <source>
        <strain evidence="2">CBS 675.92</strain>
    </source>
</reference>
<name>A0A6A5TTU7_9PLEO</name>
<sequence>MGGPSESHYLSWNGQINTSPTAPMPIKACSLQLIMRQQIIACCSLMYQATEDLGPESGIYRNFIWPERHPVILYYTTSDLTDPLRGYRKGTAFQVILILVILVITVIAINQTHHLPALPSADSAPP</sequence>
<dbReference type="EMBL" id="ML976992">
    <property type="protein sequence ID" value="KAF1956373.1"/>
    <property type="molecule type" value="Genomic_DNA"/>
</dbReference>
<keyword evidence="1" id="KW-0812">Transmembrane</keyword>
<organism evidence="2 3">
    <name type="scientific">Byssothecium circinans</name>
    <dbReference type="NCBI Taxonomy" id="147558"/>
    <lineage>
        <taxon>Eukaryota</taxon>
        <taxon>Fungi</taxon>
        <taxon>Dikarya</taxon>
        <taxon>Ascomycota</taxon>
        <taxon>Pezizomycotina</taxon>
        <taxon>Dothideomycetes</taxon>
        <taxon>Pleosporomycetidae</taxon>
        <taxon>Pleosporales</taxon>
        <taxon>Massarineae</taxon>
        <taxon>Massarinaceae</taxon>
        <taxon>Byssothecium</taxon>
    </lineage>
</organism>
<feature type="transmembrane region" description="Helical" evidence="1">
    <location>
        <begin position="91"/>
        <end position="109"/>
    </location>
</feature>
<keyword evidence="3" id="KW-1185">Reference proteome</keyword>
<evidence type="ECO:0000313" key="2">
    <source>
        <dbReference type="EMBL" id="KAF1956373.1"/>
    </source>
</evidence>
<dbReference type="AlphaFoldDB" id="A0A6A5TTU7"/>
<accession>A0A6A5TTU7</accession>
<dbReference type="Proteomes" id="UP000800035">
    <property type="component" value="Unassembled WGS sequence"/>
</dbReference>
<keyword evidence="1" id="KW-1133">Transmembrane helix</keyword>
<protein>
    <submittedName>
        <fullName evidence="2">Uncharacterized protein</fullName>
    </submittedName>
</protein>
<evidence type="ECO:0000313" key="3">
    <source>
        <dbReference type="Proteomes" id="UP000800035"/>
    </source>
</evidence>
<evidence type="ECO:0000256" key="1">
    <source>
        <dbReference type="SAM" id="Phobius"/>
    </source>
</evidence>
<gene>
    <name evidence="2" type="ORF">CC80DRAFT_504935</name>
</gene>
<keyword evidence="1" id="KW-0472">Membrane</keyword>
<proteinExistence type="predicted"/>